<comment type="caution">
    <text evidence="8">The sequence shown here is derived from an EMBL/GenBank/DDBJ whole genome shotgun (WGS) entry which is preliminary data.</text>
</comment>
<keyword evidence="6" id="KW-0472">Membrane</keyword>
<keyword evidence="5" id="KW-1133">Transmembrane helix</keyword>
<comment type="function">
    <text evidence="7">Stabilizer subunit of the dolichol-phosphate mannose (DPM) synthase complex; tethers catalytic subunit to the ER.</text>
</comment>
<evidence type="ECO:0000256" key="7">
    <source>
        <dbReference type="RuleBase" id="RU365085"/>
    </source>
</evidence>
<keyword evidence="3" id="KW-0812">Transmembrane</keyword>
<proteinExistence type="inferred from homology"/>
<evidence type="ECO:0000313" key="9">
    <source>
        <dbReference type="Proteomes" id="UP000326062"/>
    </source>
</evidence>
<organism evidence="8 9">
    <name type="scientific">Muntiacus reevesi</name>
    <name type="common">Reeves' muntjac</name>
    <name type="synonym">Cervus reevesi</name>
    <dbReference type="NCBI Taxonomy" id="9886"/>
    <lineage>
        <taxon>Eukaryota</taxon>
        <taxon>Metazoa</taxon>
        <taxon>Chordata</taxon>
        <taxon>Craniata</taxon>
        <taxon>Vertebrata</taxon>
        <taxon>Euteleostomi</taxon>
        <taxon>Mammalia</taxon>
        <taxon>Eutheria</taxon>
        <taxon>Laurasiatheria</taxon>
        <taxon>Artiodactyla</taxon>
        <taxon>Ruminantia</taxon>
        <taxon>Pecora</taxon>
        <taxon>Cervidae</taxon>
        <taxon>Muntiacinae</taxon>
        <taxon>Muntiacus</taxon>
    </lineage>
</organism>
<evidence type="ECO:0000256" key="5">
    <source>
        <dbReference type="ARBA" id="ARBA00022989"/>
    </source>
</evidence>
<accession>A0A5N3XV74</accession>
<comment type="pathway">
    <text evidence="7">Protein modification; protein glycosylation.</text>
</comment>
<comment type="subunit">
    <text evidence="7">Component of the dolichol-phosphate mannose (DPM) synthase complex.</text>
</comment>
<name>A0A5N3XV74_MUNRE</name>
<evidence type="ECO:0000256" key="4">
    <source>
        <dbReference type="ARBA" id="ARBA00022824"/>
    </source>
</evidence>
<evidence type="ECO:0000256" key="1">
    <source>
        <dbReference type="ARBA" id="ARBA00004477"/>
    </source>
</evidence>
<evidence type="ECO:0000313" key="8">
    <source>
        <dbReference type="EMBL" id="KAB0377862.1"/>
    </source>
</evidence>
<sequence>MALALLGSTGGPGPGAALLLPEVPWPLPIYVLVSADCYALGTVGHRVANLHGYEDAALELQNQIQDSGTDVTCKGMCF</sequence>
<keyword evidence="4 7" id="KW-0256">Endoplasmic reticulum</keyword>
<dbReference type="EMBL" id="VCEB01000004">
    <property type="protein sequence ID" value="KAB0377862.1"/>
    <property type="molecule type" value="Genomic_DNA"/>
</dbReference>
<keyword evidence="9" id="KW-1185">Reference proteome</keyword>
<evidence type="ECO:0000256" key="3">
    <source>
        <dbReference type="ARBA" id="ARBA00022692"/>
    </source>
</evidence>
<dbReference type="UniPathway" id="UPA00378"/>
<dbReference type="GO" id="GO:0005789">
    <property type="term" value="C:endoplasmic reticulum membrane"/>
    <property type="evidence" value="ECO:0007669"/>
    <property type="project" value="UniProtKB-SubCell"/>
</dbReference>
<gene>
    <name evidence="8" type="ORF">FD755_009440</name>
</gene>
<dbReference type="Proteomes" id="UP000326062">
    <property type="component" value="Chromosome 4"/>
</dbReference>
<dbReference type="AlphaFoldDB" id="A0A5N3XV74"/>
<dbReference type="Pfam" id="PF08285">
    <property type="entry name" value="DPM3"/>
    <property type="match status" value="1"/>
</dbReference>
<evidence type="ECO:0000256" key="6">
    <source>
        <dbReference type="ARBA" id="ARBA00023136"/>
    </source>
</evidence>
<reference evidence="8 9" key="1">
    <citation type="submission" date="2019-06" db="EMBL/GenBank/DDBJ databases">
        <title>Discovery of a novel chromosome fission-fusion reversal in muntjac.</title>
        <authorList>
            <person name="Mudd A.B."/>
            <person name="Bredeson J.V."/>
            <person name="Baum R."/>
            <person name="Hockemeyer D."/>
            <person name="Rokhsar D.S."/>
        </authorList>
    </citation>
    <scope>NUCLEOTIDE SEQUENCE [LARGE SCALE GENOMIC DNA]</scope>
    <source>
        <strain evidence="8">UCam_UCB_Mr</strain>
        <tissue evidence="8">Fibroblast cell line</tissue>
    </source>
</reference>
<comment type="subcellular location">
    <subcellularLocation>
        <location evidence="1 7">Endoplasmic reticulum membrane</location>
        <topology evidence="1 7">Multi-pass membrane protein</topology>
    </subcellularLocation>
</comment>
<evidence type="ECO:0000256" key="2">
    <source>
        <dbReference type="ARBA" id="ARBA00010430"/>
    </source>
</evidence>
<protein>
    <recommendedName>
        <fullName evidence="7">Dolichol-phosphate mannosyltransferase subunit 3</fullName>
    </recommendedName>
</protein>
<comment type="similarity">
    <text evidence="2 7">Belongs to the DPM3 family.</text>
</comment>
<dbReference type="InterPro" id="IPR013174">
    <property type="entry name" value="DPM3"/>
</dbReference>